<sequence length="273" mass="30703">MMTDCFRFDVIKSWFKGLVNPTMEDAVKYKAAKLQEKARETRVSNREALQLQDDEYDEFVGDEENPGLFVTPEPAQESSSHVQLPEQNESKLAAEPTEEPKKTTRKKRQNKISAEEKRRSMQFGLDVVLGKPEFDLESLLASNIIEDAHVNSALPAAPGFTERNKEKALLQLIAEIPTKEQEQAKDDKRKILEATKKFNNSARSDCKGGWKVKGMKTSLYNYQVLGAGFMRDRENSSQPPYGGLLCDTMGFGKTIQTLGEYLSNMLAVKVRGG</sequence>
<feature type="region of interest" description="Disordered" evidence="1">
    <location>
        <begin position="61"/>
        <end position="117"/>
    </location>
</feature>
<gene>
    <name evidence="2" type="ORF">Aory04_000292700</name>
</gene>
<reference evidence="2" key="1">
    <citation type="submission" date="2023-04" db="EMBL/GenBank/DDBJ databases">
        <title>Aspergillus oryzae NBRC 4228.</title>
        <authorList>
            <person name="Ichikawa N."/>
            <person name="Sato H."/>
            <person name="Tonouchi N."/>
        </authorList>
    </citation>
    <scope>NUCLEOTIDE SEQUENCE</scope>
    <source>
        <strain evidence="2">NBRC 4228</strain>
    </source>
</reference>
<evidence type="ECO:0000256" key="1">
    <source>
        <dbReference type="SAM" id="MobiDB-lite"/>
    </source>
</evidence>
<comment type="caution">
    <text evidence="2">The sequence shown here is derived from an EMBL/GenBank/DDBJ whole genome shotgun (WGS) entry which is preliminary data.</text>
</comment>
<feature type="compositionally biased region" description="Polar residues" evidence="1">
    <location>
        <begin position="76"/>
        <end position="87"/>
    </location>
</feature>
<evidence type="ECO:0000313" key="3">
    <source>
        <dbReference type="Proteomes" id="UP001165205"/>
    </source>
</evidence>
<dbReference type="AlphaFoldDB" id="A0AAN5BPG3"/>
<evidence type="ECO:0000313" key="2">
    <source>
        <dbReference type="EMBL" id="GMG26018.1"/>
    </source>
</evidence>
<dbReference type="SUPFAM" id="SSF52540">
    <property type="entry name" value="P-loop containing nucleoside triphosphate hydrolases"/>
    <property type="match status" value="1"/>
</dbReference>
<name>A0AAN5BPG3_ASPOZ</name>
<protein>
    <submittedName>
        <fullName evidence="2">Unnamed protein product</fullName>
    </submittedName>
</protein>
<dbReference type="InterPro" id="IPR027417">
    <property type="entry name" value="P-loop_NTPase"/>
</dbReference>
<dbReference type="EMBL" id="BSYA01000023">
    <property type="protein sequence ID" value="GMG26018.1"/>
    <property type="molecule type" value="Genomic_DNA"/>
</dbReference>
<proteinExistence type="predicted"/>
<accession>A0AAN5BPG3</accession>
<dbReference type="Gene3D" id="3.40.50.10810">
    <property type="entry name" value="Tandem AAA-ATPase domain"/>
    <property type="match status" value="1"/>
</dbReference>
<dbReference type="InterPro" id="IPR038718">
    <property type="entry name" value="SNF2-like_sf"/>
</dbReference>
<organism evidence="2 3">
    <name type="scientific">Aspergillus oryzae</name>
    <name type="common">Yellow koji mold</name>
    <dbReference type="NCBI Taxonomy" id="5062"/>
    <lineage>
        <taxon>Eukaryota</taxon>
        <taxon>Fungi</taxon>
        <taxon>Dikarya</taxon>
        <taxon>Ascomycota</taxon>
        <taxon>Pezizomycotina</taxon>
        <taxon>Eurotiomycetes</taxon>
        <taxon>Eurotiomycetidae</taxon>
        <taxon>Eurotiales</taxon>
        <taxon>Aspergillaceae</taxon>
        <taxon>Aspergillus</taxon>
        <taxon>Aspergillus subgen. Circumdati</taxon>
    </lineage>
</organism>
<dbReference type="Proteomes" id="UP001165205">
    <property type="component" value="Unassembled WGS sequence"/>
</dbReference>